<comment type="similarity">
    <text evidence="2">Belongs to the cytochrome P450 family.</text>
</comment>
<dbReference type="Gene3D" id="1.10.630.10">
    <property type="entry name" value="Cytochrome P450"/>
    <property type="match status" value="2"/>
</dbReference>
<protein>
    <recommendedName>
        <fullName evidence="9">Cytochrome P450</fullName>
    </recommendedName>
</protein>
<keyword evidence="6" id="KW-0503">Monooxygenase</keyword>
<dbReference type="Proteomes" id="UP000308092">
    <property type="component" value="Unassembled WGS sequence"/>
</dbReference>
<dbReference type="STRING" id="1220188.A0A4S3JQ23"/>
<dbReference type="SUPFAM" id="SSF48264">
    <property type="entry name" value="Cytochrome P450"/>
    <property type="match status" value="1"/>
</dbReference>
<organism evidence="7 8">
    <name type="scientific">Aspergillus tanneri</name>
    <dbReference type="NCBI Taxonomy" id="1220188"/>
    <lineage>
        <taxon>Eukaryota</taxon>
        <taxon>Fungi</taxon>
        <taxon>Dikarya</taxon>
        <taxon>Ascomycota</taxon>
        <taxon>Pezizomycotina</taxon>
        <taxon>Eurotiomycetes</taxon>
        <taxon>Eurotiomycetidae</taxon>
        <taxon>Eurotiales</taxon>
        <taxon>Aspergillaceae</taxon>
        <taxon>Aspergillus</taxon>
        <taxon>Aspergillus subgen. Circumdati</taxon>
    </lineage>
</organism>
<keyword evidence="8" id="KW-1185">Reference proteome</keyword>
<name>A0A4S3JQ23_9EURO</name>
<comment type="caution">
    <text evidence="7">The sequence shown here is derived from an EMBL/GenBank/DDBJ whole genome shotgun (WGS) entry which is preliminary data.</text>
</comment>
<comment type="cofactor">
    <cofactor evidence="1">
        <name>heme</name>
        <dbReference type="ChEBI" id="CHEBI:30413"/>
    </cofactor>
</comment>
<dbReference type="PANTHER" id="PTHR24305:SF232">
    <property type="entry name" value="P450, PUTATIVE (EUROFUNG)-RELATED"/>
    <property type="match status" value="1"/>
</dbReference>
<evidence type="ECO:0008006" key="9">
    <source>
        <dbReference type="Google" id="ProtNLM"/>
    </source>
</evidence>
<dbReference type="VEuPathDB" id="FungiDB:EYZ11_003010"/>
<evidence type="ECO:0000313" key="7">
    <source>
        <dbReference type="EMBL" id="THC97530.1"/>
    </source>
</evidence>
<dbReference type="InterPro" id="IPR001128">
    <property type="entry name" value="Cyt_P450"/>
</dbReference>
<dbReference type="GO" id="GO:0016705">
    <property type="term" value="F:oxidoreductase activity, acting on paired donors, with incorporation or reduction of molecular oxygen"/>
    <property type="evidence" value="ECO:0007669"/>
    <property type="project" value="InterPro"/>
</dbReference>
<dbReference type="Pfam" id="PF00067">
    <property type="entry name" value="p450"/>
    <property type="match status" value="1"/>
</dbReference>
<dbReference type="GO" id="GO:0005506">
    <property type="term" value="F:iron ion binding"/>
    <property type="evidence" value="ECO:0007669"/>
    <property type="project" value="InterPro"/>
</dbReference>
<evidence type="ECO:0000256" key="5">
    <source>
        <dbReference type="ARBA" id="ARBA00023004"/>
    </source>
</evidence>
<dbReference type="InterPro" id="IPR050121">
    <property type="entry name" value="Cytochrome_P450_monoxygenase"/>
</dbReference>
<proteinExistence type="inferred from homology"/>
<evidence type="ECO:0000256" key="2">
    <source>
        <dbReference type="ARBA" id="ARBA00010617"/>
    </source>
</evidence>
<evidence type="ECO:0000256" key="6">
    <source>
        <dbReference type="ARBA" id="ARBA00023033"/>
    </source>
</evidence>
<dbReference type="AlphaFoldDB" id="A0A4S3JQ23"/>
<keyword evidence="3" id="KW-0479">Metal-binding</keyword>
<gene>
    <name evidence="7" type="ORF">EYZ11_003010</name>
</gene>
<dbReference type="PANTHER" id="PTHR24305">
    <property type="entry name" value="CYTOCHROME P450"/>
    <property type="match status" value="1"/>
</dbReference>
<reference evidence="7 8" key="1">
    <citation type="submission" date="2019-03" db="EMBL/GenBank/DDBJ databases">
        <title>The genome sequence of a newly discovered highly antifungal drug resistant Aspergillus species, Aspergillus tanneri NIH 1004.</title>
        <authorList>
            <person name="Mounaud S."/>
            <person name="Singh I."/>
            <person name="Joardar V."/>
            <person name="Pakala S."/>
            <person name="Pakala S."/>
            <person name="Venepally P."/>
            <person name="Hoover J."/>
            <person name="Nierman W."/>
            <person name="Chung J."/>
            <person name="Losada L."/>
        </authorList>
    </citation>
    <scope>NUCLEOTIDE SEQUENCE [LARGE SCALE GENOMIC DNA]</scope>
    <source>
        <strain evidence="7 8">NIH1004</strain>
    </source>
</reference>
<accession>A0A4S3JQ23</accession>
<evidence type="ECO:0000256" key="3">
    <source>
        <dbReference type="ARBA" id="ARBA00022723"/>
    </source>
</evidence>
<dbReference type="InterPro" id="IPR036396">
    <property type="entry name" value="Cyt_P450_sf"/>
</dbReference>
<evidence type="ECO:0000256" key="1">
    <source>
        <dbReference type="ARBA" id="ARBA00001971"/>
    </source>
</evidence>
<dbReference type="GO" id="GO:0020037">
    <property type="term" value="F:heme binding"/>
    <property type="evidence" value="ECO:0007669"/>
    <property type="project" value="InterPro"/>
</dbReference>
<keyword evidence="5" id="KW-0408">Iron</keyword>
<sequence>MSPYREAEGFQALPVPDKYHQTSMSECDPKRHRAGSSITANSYAPSYLIRSEERVDKRIQELWEQLQNLARIGEAFHFDKWLNYVASVGELTFSTRLGFAQRRRHRQLHSQHAVSHDQAVMGYMYWLHPFILHSPFAGYLGLNPDVNLFETTWPPSGSVTIENGPDRMEEPEILAVAGMTTIAGSETMTGALASMFYFILKNPDCMAKLKQELKKAHVAGQLSPVVQYEEAKNFHISKPEYVALPVLPHGTRPRELEYQMIGSRTKNPSDICSRAIWSSSHSSKGGNQAWGSPF</sequence>
<dbReference type="EMBL" id="SOSA01000072">
    <property type="protein sequence ID" value="THC97530.1"/>
    <property type="molecule type" value="Genomic_DNA"/>
</dbReference>
<evidence type="ECO:0000256" key="4">
    <source>
        <dbReference type="ARBA" id="ARBA00023002"/>
    </source>
</evidence>
<keyword evidence="4" id="KW-0560">Oxidoreductase</keyword>
<dbReference type="GO" id="GO:0004497">
    <property type="term" value="F:monooxygenase activity"/>
    <property type="evidence" value="ECO:0007669"/>
    <property type="project" value="UniProtKB-KW"/>
</dbReference>
<evidence type="ECO:0000313" key="8">
    <source>
        <dbReference type="Proteomes" id="UP000308092"/>
    </source>
</evidence>